<name>A0A067SF33_GALM3</name>
<accession>A0A067SF33</accession>
<evidence type="ECO:0000256" key="1">
    <source>
        <dbReference type="SAM" id="MobiDB-lite"/>
    </source>
</evidence>
<sequence length="331" mass="36322">MVPFRHLRFQNTSTSPQTSTQMDSLQPGLLRLMFPSFILASIFFGITVLQTYQCLLHCKLLSKVGVVAIVVCILDGVHFLSSVTMIYPPSVSEARFADEIALWSLKVMGTSKALLVVVTQSYYLYLLRILVEKVPVGQVISRAMKSLSAATFLYALSVAVVFIATLGKTTTISNFSSAFQYLIYIGPVSAAAIDCTIAVAISFVLVYTEPDAIVGNKGTHQVVIHLIFQLIGAGILTAASCLAIMGLYWLSPSSVLYLTVEFFAPRLYSNSILALFNAKARLNRKLNAYPELRSYSAVFFGENQDIHLQADDEQLAYNVSELGRGSRRGTI</sequence>
<dbReference type="HOGENOM" id="CLU_046025_5_3_1"/>
<feature type="transmembrane region" description="Helical" evidence="2">
    <location>
        <begin position="255"/>
        <end position="276"/>
    </location>
</feature>
<keyword evidence="2" id="KW-1133">Transmembrane helix</keyword>
<feature type="transmembrane region" description="Helical" evidence="2">
    <location>
        <begin position="147"/>
        <end position="166"/>
    </location>
</feature>
<dbReference type="AlphaFoldDB" id="A0A067SF33"/>
<evidence type="ECO:0000313" key="4">
    <source>
        <dbReference type="EMBL" id="KDR68622.1"/>
    </source>
</evidence>
<organism evidence="4 5">
    <name type="scientific">Galerina marginata (strain CBS 339.88)</name>
    <dbReference type="NCBI Taxonomy" id="685588"/>
    <lineage>
        <taxon>Eukaryota</taxon>
        <taxon>Fungi</taxon>
        <taxon>Dikarya</taxon>
        <taxon>Basidiomycota</taxon>
        <taxon>Agaricomycotina</taxon>
        <taxon>Agaricomycetes</taxon>
        <taxon>Agaricomycetidae</taxon>
        <taxon>Agaricales</taxon>
        <taxon>Agaricineae</taxon>
        <taxon>Strophariaceae</taxon>
        <taxon>Galerina</taxon>
    </lineage>
</organism>
<proteinExistence type="predicted"/>
<keyword evidence="2" id="KW-0812">Transmembrane</keyword>
<keyword evidence="5" id="KW-1185">Reference proteome</keyword>
<keyword evidence="2" id="KW-0472">Membrane</keyword>
<feature type="transmembrane region" description="Helical" evidence="2">
    <location>
        <begin position="226"/>
        <end position="249"/>
    </location>
</feature>
<dbReference type="Pfam" id="PF20152">
    <property type="entry name" value="DUF6534"/>
    <property type="match status" value="1"/>
</dbReference>
<dbReference type="STRING" id="685588.A0A067SF33"/>
<feature type="transmembrane region" description="Helical" evidence="2">
    <location>
        <begin position="107"/>
        <end position="126"/>
    </location>
</feature>
<dbReference type="InterPro" id="IPR045339">
    <property type="entry name" value="DUF6534"/>
</dbReference>
<evidence type="ECO:0000313" key="5">
    <source>
        <dbReference type="Proteomes" id="UP000027222"/>
    </source>
</evidence>
<reference evidence="5" key="1">
    <citation type="journal article" date="2014" name="Proc. Natl. Acad. Sci. U.S.A.">
        <title>Extensive sampling of basidiomycete genomes demonstrates inadequacy of the white-rot/brown-rot paradigm for wood decay fungi.</title>
        <authorList>
            <person name="Riley R."/>
            <person name="Salamov A.A."/>
            <person name="Brown D.W."/>
            <person name="Nagy L.G."/>
            <person name="Floudas D."/>
            <person name="Held B.W."/>
            <person name="Levasseur A."/>
            <person name="Lombard V."/>
            <person name="Morin E."/>
            <person name="Otillar R."/>
            <person name="Lindquist E.A."/>
            <person name="Sun H."/>
            <person name="LaButti K.M."/>
            <person name="Schmutz J."/>
            <person name="Jabbour D."/>
            <person name="Luo H."/>
            <person name="Baker S.E."/>
            <person name="Pisabarro A.G."/>
            <person name="Walton J.D."/>
            <person name="Blanchette R.A."/>
            <person name="Henrissat B."/>
            <person name="Martin F."/>
            <person name="Cullen D."/>
            <person name="Hibbett D.S."/>
            <person name="Grigoriev I.V."/>
        </authorList>
    </citation>
    <scope>NUCLEOTIDE SEQUENCE [LARGE SCALE GENOMIC DNA]</scope>
    <source>
        <strain evidence="5">CBS 339.88</strain>
    </source>
</reference>
<feature type="transmembrane region" description="Helical" evidence="2">
    <location>
        <begin position="32"/>
        <end position="52"/>
    </location>
</feature>
<feature type="transmembrane region" description="Helical" evidence="2">
    <location>
        <begin position="178"/>
        <end position="206"/>
    </location>
</feature>
<feature type="transmembrane region" description="Helical" evidence="2">
    <location>
        <begin position="64"/>
        <end position="87"/>
    </location>
</feature>
<gene>
    <name evidence="4" type="ORF">GALMADRAFT_256906</name>
</gene>
<protein>
    <recommendedName>
        <fullName evidence="3">DUF6534 domain-containing protein</fullName>
    </recommendedName>
</protein>
<dbReference type="Proteomes" id="UP000027222">
    <property type="component" value="Unassembled WGS sequence"/>
</dbReference>
<dbReference type="OrthoDB" id="3270417at2759"/>
<feature type="domain" description="DUF6534" evidence="3">
    <location>
        <begin position="190"/>
        <end position="280"/>
    </location>
</feature>
<evidence type="ECO:0000256" key="2">
    <source>
        <dbReference type="SAM" id="Phobius"/>
    </source>
</evidence>
<evidence type="ECO:0000259" key="3">
    <source>
        <dbReference type="Pfam" id="PF20152"/>
    </source>
</evidence>
<feature type="region of interest" description="Disordered" evidence="1">
    <location>
        <begin position="1"/>
        <end position="21"/>
    </location>
</feature>
<dbReference type="EMBL" id="KL142407">
    <property type="protein sequence ID" value="KDR68622.1"/>
    <property type="molecule type" value="Genomic_DNA"/>
</dbReference>
<feature type="compositionally biased region" description="Low complexity" evidence="1">
    <location>
        <begin position="10"/>
        <end position="21"/>
    </location>
</feature>